<proteinExistence type="predicted"/>
<dbReference type="SMART" id="SM00321">
    <property type="entry name" value="WSC"/>
    <property type="match status" value="4"/>
</dbReference>
<dbReference type="PANTHER" id="PTHR24269">
    <property type="entry name" value="KREMEN PROTEIN"/>
    <property type="match status" value="1"/>
</dbReference>
<dbReference type="GO" id="GO:0005886">
    <property type="term" value="C:plasma membrane"/>
    <property type="evidence" value="ECO:0007669"/>
    <property type="project" value="TreeGrafter"/>
</dbReference>
<evidence type="ECO:0000259" key="8">
    <source>
        <dbReference type="PROSITE" id="PS51212"/>
    </source>
</evidence>
<dbReference type="InterPro" id="IPR002889">
    <property type="entry name" value="WSC_carb-bd"/>
</dbReference>
<comment type="caution">
    <text evidence="9">The sequence shown here is derived from an EMBL/GenBank/DDBJ whole genome shotgun (WGS) entry which is preliminary data.</text>
</comment>
<dbReference type="OrthoDB" id="5985073at2759"/>
<keyword evidence="4" id="KW-1133">Transmembrane helix</keyword>
<evidence type="ECO:0000256" key="7">
    <source>
        <dbReference type="SAM" id="MobiDB-lite"/>
    </source>
</evidence>
<feature type="domain" description="WSC" evidence="8">
    <location>
        <begin position="994"/>
        <end position="1078"/>
    </location>
</feature>
<dbReference type="Proteomes" id="UP000698800">
    <property type="component" value="Unassembled WGS sequence"/>
</dbReference>
<dbReference type="Pfam" id="PF01822">
    <property type="entry name" value="WSC"/>
    <property type="match status" value="4"/>
</dbReference>
<keyword evidence="6" id="KW-0325">Glycoprotein</keyword>
<keyword evidence="5" id="KW-0472">Membrane</keyword>
<evidence type="ECO:0000256" key="6">
    <source>
        <dbReference type="ARBA" id="ARBA00023180"/>
    </source>
</evidence>
<evidence type="ECO:0000256" key="5">
    <source>
        <dbReference type="ARBA" id="ARBA00023136"/>
    </source>
</evidence>
<dbReference type="InterPro" id="IPR051836">
    <property type="entry name" value="Kremen_rcpt"/>
</dbReference>
<evidence type="ECO:0000313" key="10">
    <source>
        <dbReference type="Proteomes" id="UP000698800"/>
    </source>
</evidence>
<evidence type="ECO:0000256" key="1">
    <source>
        <dbReference type="ARBA" id="ARBA00004167"/>
    </source>
</evidence>
<feature type="region of interest" description="Disordered" evidence="7">
    <location>
        <begin position="1141"/>
        <end position="1177"/>
    </location>
</feature>
<evidence type="ECO:0000313" key="9">
    <source>
        <dbReference type="EMBL" id="KAH0545374.1"/>
    </source>
</evidence>
<accession>A0A9P8I8R6</accession>
<name>A0A9P8I8R6_9PEZI</name>
<keyword evidence="3" id="KW-0732">Signal</keyword>
<reference evidence="9" key="1">
    <citation type="submission" date="2021-03" db="EMBL/GenBank/DDBJ databases">
        <title>Comparative genomics and phylogenomic investigation of the class Geoglossomycetes provide insights into ecological specialization and systematics.</title>
        <authorList>
            <person name="Melie T."/>
            <person name="Pirro S."/>
            <person name="Miller A.N."/>
            <person name="Quandt A."/>
        </authorList>
    </citation>
    <scope>NUCLEOTIDE SEQUENCE</scope>
    <source>
        <strain evidence="9">GBOQ0MN5Z8</strain>
    </source>
</reference>
<dbReference type="PROSITE" id="PS51212">
    <property type="entry name" value="WSC"/>
    <property type="match status" value="4"/>
</dbReference>
<keyword evidence="2" id="KW-0812">Transmembrane</keyword>
<sequence length="1484" mass="153818">MDPATVDSPIFGLLWKLPFNSKEQFYAKPLVYTPSGGKQLVFLASSQNYIRTLDAVTGAIINSRQVQTPFLQADIGCNDIPNTIGITGTPVIDSDIAYFFVKTYIPNYRQSGATGYINGVYYFYAVNVNTLQDVPGFPILVDGTVAQNDPLKYFVGGVILQRPALTKLNNVVYGAFGGHCDLFNYTGMVIGVNTQTATVVSAFAMESGPFARHDPYNVNGGGGEAGIWMSGMGLASDGNRIFAVTGNGQGHQNNGVPATGRSGLQTLDEAIVNLGVDPSTGLLSLTDYFEPYDYQNMDAGDRDLGSGGIALLDPSFFSGAGVARMGVTAGKNGKIYVVNADNLGGYRLGVGQTDGIVQTIVTNQAVFGGIGSYPLEGGYIYLTPVGNTTSVYKIGHDDSGAPVFTWVGQSNEASAGRVGCGVPTITTFQGQAGTAILWLTDVDAGLRAWHAVPQNGVLKTINLPQTNGLNKFQRPAFGDGRVYVTDSNGVLYCMGSPVSLPLNCTSPVQFGNVALGSVGTQTVNCTANIPITKIVGANVGDTHFQVSNSSLPSGSLAKGQSFSFPVTWNLTNVVVTNAQNASFGNTQPGVKSTALTVFTMNGVAGFSTQFPISLTGTEVSSSAFLTLSPLEVDFGGVVISNTTSPTITSSFVISNAGLANMTILGYAWATTIDDDSDIVFTNSTPDGTGTYTLSYGFSSTNLPAVGSAVSPGQSLSVPMTFNAINGTGTYGGFFFVWTDGGSGYIVLSASASTAPIAELTISNGEGGWLPPSTQNMDFGNVAVGNSSTLQIRICNTGGSVLTITKSKPPGQSQLTATAPGVDLHEGQLIPVGTCATGGVIFQPAIEAPNILDQTIADSWTLNTDDLTFGIHVVSITGTVVDRKVGPLLPDGTTRYRFLGCYQDGTNGRLLPKEFNNPNTNENGQCQTECLGGNYIFAGTEYKIECWCGNTPPPSAFFFPESAQKCTFACAGDGSQSCGGNGGFISIYYDATRYNPHSLGARALSTLALASDSMTIELCLSTCWNYKYVGVEYSRECWCGQTLNAGSTNQSQSHCTMVCKGDGFEYCGSGGYLDLYLKNPPSTTASTTVTSSTTSLLTTMSALNTTVSTAPTANTTTATSTLDNTMTITSDTASVTTISATNNTTTAPTTTSGTTTATPAANNSMTTTSAGNGTTITTPTDSAISITTSSSPSATSSSATSSSAAAYTGPPVVVPGNINFTLYSGGSAGCVQEPTGVRALPNLFASDSMTIELCLSFAWNYKFAGVEYGRECWYGNTLNAGASVAPSQSSCNMACKGNTSEFCGAGSLLTLYQKKSLVSSSSSVLSPTSTTSNPSASSIPSVTVSSTGTTIPTTAASDSSTTASAATSTSVTTVSTSITTSTGTPTPSVVPGNANFTLYQNTTSSGCVQEPSGARALPSLYANDSMTVELCLSFASSYKYAGIEYSRECWYGNTLNAGAVLASAQSSCNMLCKGNKLEYCGGSSR</sequence>
<feature type="domain" description="WSC" evidence="8">
    <location>
        <begin position="1400"/>
        <end position="1484"/>
    </location>
</feature>
<feature type="region of interest" description="Disordered" evidence="7">
    <location>
        <begin position="1322"/>
        <end position="1345"/>
    </location>
</feature>
<organism evidence="9 10">
    <name type="scientific">Glutinoglossum americanum</name>
    <dbReference type="NCBI Taxonomy" id="1670608"/>
    <lineage>
        <taxon>Eukaryota</taxon>
        <taxon>Fungi</taxon>
        <taxon>Dikarya</taxon>
        <taxon>Ascomycota</taxon>
        <taxon>Pezizomycotina</taxon>
        <taxon>Geoglossomycetes</taxon>
        <taxon>Geoglossales</taxon>
        <taxon>Geoglossaceae</taxon>
        <taxon>Glutinoglossum</taxon>
    </lineage>
</organism>
<evidence type="ECO:0000256" key="3">
    <source>
        <dbReference type="ARBA" id="ARBA00022729"/>
    </source>
</evidence>
<keyword evidence="10" id="KW-1185">Reference proteome</keyword>
<evidence type="ECO:0000256" key="2">
    <source>
        <dbReference type="ARBA" id="ARBA00022692"/>
    </source>
</evidence>
<dbReference type="PANTHER" id="PTHR24269:SF16">
    <property type="entry name" value="PROTEIN SLG1"/>
    <property type="match status" value="1"/>
</dbReference>
<comment type="subcellular location">
    <subcellularLocation>
        <location evidence="1">Membrane</location>
        <topology evidence="1">Single-pass membrane protein</topology>
    </subcellularLocation>
</comment>
<feature type="domain" description="WSC" evidence="8">
    <location>
        <begin position="894"/>
        <end position="990"/>
    </location>
</feature>
<evidence type="ECO:0000256" key="4">
    <source>
        <dbReference type="ARBA" id="ARBA00022989"/>
    </source>
</evidence>
<dbReference type="EMBL" id="JAGHQL010000006">
    <property type="protein sequence ID" value="KAH0545374.1"/>
    <property type="molecule type" value="Genomic_DNA"/>
</dbReference>
<feature type="domain" description="WSC" evidence="8">
    <location>
        <begin position="1223"/>
        <end position="1314"/>
    </location>
</feature>
<protein>
    <recommendedName>
        <fullName evidence="8">WSC domain-containing protein</fullName>
    </recommendedName>
</protein>
<gene>
    <name evidence="9" type="ORF">FGG08_000515</name>
</gene>